<sequence length="27" mass="3068">MLNSIGLANLGVEKYCEEIIPYLNELQ</sequence>
<gene>
    <name evidence="1" type="ORF">METZ01_LOCUS473176</name>
</gene>
<name>A0A383BKA1_9ZZZZ</name>
<accession>A0A383BKA1</accession>
<reference evidence="1" key="1">
    <citation type="submission" date="2018-05" db="EMBL/GenBank/DDBJ databases">
        <authorList>
            <person name="Lanie J.A."/>
            <person name="Ng W.-L."/>
            <person name="Kazmierczak K.M."/>
            <person name="Andrzejewski T.M."/>
            <person name="Davidsen T.M."/>
            <person name="Wayne K.J."/>
            <person name="Tettelin H."/>
            <person name="Glass J.I."/>
            <person name="Rusch D."/>
            <person name="Podicherti R."/>
            <person name="Tsui H.-C.T."/>
            <person name="Winkler M.E."/>
        </authorList>
    </citation>
    <scope>NUCLEOTIDE SEQUENCE</scope>
</reference>
<feature type="non-terminal residue" evidence="1">
    <location>
        <position position="27"/>
    </location>
</feature>
<dbReference type="EMBL" id="UINC01201125">
    <property type="protein sequence ID" value="SVE20322.1"/>
    <property type="molecule type" value="Genomic_DNA"/>
</dbReference>
<dbReference type="AlphaFoldDB" id="A0A383BKA1"/>
<evidence type="ECO:0000313" key="1">
    <source>
        <dbReference type="EMBL" id="SVE20322.1"/>
    </source>
</evidence>
<protein>
    <submittedName>
        <fullName evidence="1">Uncharacterized protein</fullName>
    </submittedName>
</protein>
<organism evidence="1">
    <name type="scientific">marine metagenome</name>
    <dbReference type="NCBI Taxonomy" id="408172"/>
    <lineage>
        <taxon>unclassified sequences</taxon>
        <taxon>metagenomes</taxon>
        <taxon>ecological metagenomes</taxon>
    </lineage>
</organism>
<proteinExistence type="predicted"/>